<dbReference type="Proteomes" id="UP000221165">
    <property type="component" value="Unassembled WGS sequence"/>
</dbReference>
<dbReference type="RefSeq" id="XP_067926241.1">
    <property type="nucleotide sequence ID" value="XM_068061787.1"/>
</dbReference>
<dbReference type="AlphaFoldDB" id="A0A2C6LB83"/>
<reference evidence="1 2" key="1">
    <citation type="journal article" date="2017" name="Int. J. Parasitol.">
        <title>The genome of the protozoan parasite Cystoisospora suis and a reverse vaccinology approach to identify vaccine candidates.</title>
        <authorList>
            <person name="Palmieri N."/>
            <person name="Shrestha A."/>
            <person name="Ruttkowski B."/>
            <person name="Beck T."/>
            <person name="Vogl C."/>
            <person name="Tomley F."/>
            <person name="Blake D.P."/>
            <person name="Joachim A."/>
        </authorList>
    </citation>
    <scope>NUCLEOTIDE SEQUENCE [LARGE SCALE GENOMIC DNA]</scope>
    <source>
        <strain evidence="1 2">Wien I</strain>
    </source>
</reference>
<keyword evidence="2" id="KW-1185">Reference proteome</keyword>
<name>A0A2C6LB83_9APIC</name>
<organism evidence="1 2">
    <name type="scientific">Cystoisospora suis</name>
    <dbReference type="NCBI Taxonomy" id="483139"/>
    <lineage>
        <taxon>Eukaryota</taxon>
        <taxon>Sar</taxon>
        <taxon>Alveolata</taxon>
        <taxon>Apicomplexa</taxon>
        <taxon>Conoidasida</taxon>
        <taxon>Coccidia</taxon>
        <taxon>Eucoccidiorida</taxon>
        <taxon>Eimeriorina</taxon>
        <taxon>Sarcocystidae</taxon>
        <taxon>Cystoisospora</taxon>
    </lineage>
</organism>
<gene>
    <name evidence="1" type="ORF">CSUI_001582</name>
</gene>
<evidence type="ECO:0000313" key="1">
    <source>
        <dbReference type="EMBL" id="PHJ24568.1"/>
    </source>
</evidence>
<evidence type="ECO:0000313" key="2">
    <source>
        <dbReference type="Proteomes" id="UP000221165"/>
    </source>
</evidence>
<dbReference type="GeneID" id="94424998"/>
<sequence length="165" mass="18105">MRVSSRCWSYGPERVKTAFDPGSPLSGPDRGPRTMARIGPSCFRGGQLFRGAQWGCIPFLSQSNLGKPKTVSRLSADYARKRAGFPPVCTLEASGTARQLVQPKLIRRNHGDAENLPVELAEPQCTLWISCVFQGRTQRSALCSWSAVSRRLSMVRTVGSFGIAF</sequence>
<proteinExistence type="predicted"/>
<protein>
    <submittedName>
        <fullName evidence="1">Uncharacterized protein</fullName>
    </submittedName>
</protein>
<accession>A0A2C6LB83</accession>
<dbReference type="EMBL" id="MIGC01000636">
    <property type="protein sequence ID" value="PHJ24568.1"/>
    <property type="molecule type" value="Genomic_DNA"/>
</dbReference>
<dbReference type="VEuPathDB" id="ToxoDB:CSUI_001582"/>
<comment type="caution">
    <text evidence="1">The sequence shown here is derived from an EMBL/GenBank/DDBJ whole genome shotgun (WGS) entry which is preliminary data.</text>
</comment>